<dbReference type="STRING" id="626937.HMPREF3293_01172"/>
<dbReference type="InterPro" id="IPR010178">
    <property type="entry name" value="Lit"/>
</dbReference>
<feature type="transmembrane region" description="Helical" evidence="1">
    <location>
        <begin position="144"/>
        <end position="165"/>
    </location>
</feature>
<feature type="transmembrane region" description="Helical" evidence="1">
    <location>
        <begin position="209"/>
        <end position="228"/>
    </location>
</feature>
<feature type="transmembrane region" description="Helical" evidence="1">
    <location>
        <begin position="111"/>
        <end position="132"/>
    </location>
</feature>
<organism evidence="2 3">
    <name type="scientific">Christensenella minuta</name>
    <dbReference type="NCBI Taxonomy" id="626937"/>
    <lineage>
        <taxon>Bacteria</taxon>
        <taxon>Bacillati</taxon>
        <taxon>Bacillota</taxon>
        <taxon>Clostridia</taxon>
        <taxon>Christensenellales</taxon>
        <taxon>Christensenellaceae</taxon>
        <taxon>Christensenella</taxon>
    </lineage>
</organism>
<sequence>MNETGLREHGTGFVRLMAAAGTVLIVLSAAVACISGVAFDKSFYRDEYRKMDTAAYVGVTDPVLEQATNTLLDYLQGNAPSLDLAMDNGEEYYSQREKDHMVDVKALYQNAVLFMTVGFCAGGALFAGCFLWKRERALGTFLRCYFWAAVGVLALFACIGVWAAVDFNSFWVSFHHMFFTNDLWLLDPAVSRMIRMFQEAFFANMVARILAWFLSAAVGSAAAAGIVYQRMKKHGRPEYTCN</sequence>
<dbReference type="EMBL" id="LSZW01000054">
    <property type="protein sequence ID" value="KXK65880.1"/>
    <property type="molecule type" value="Genomic_DNA"/>
</dbReference>
<dbReference type="RefSeq" id="WP_066651118.1">
    <property type="nucleotide sequence ID" value="NZ_CABMOF010000001.1"/>
</dbReference>
<accession>A0A136Q5F3</accession>
<dbReference type="Pfam" id="PF07314">
    <property type="entry name" value="Lit"/>
    <property type="match status" value="1"/>
</dbReference>
<evidence type="ECO:0000256" key="1">
    <source>
        <dbReference type="SAM" id="Phobius"/>
    </source>
</evidence>
<name>A0A136Q5F3_9FIRM</name>
<feature type="transmembrane region" description="Helical" evidence="1">
    <location>
        <begin position="12"/>
        <end position="39"/>
    </location>
</feature>
<dbReference type="AlphaFoldDB" id="A0A136Q5F3"/>
<dbReference type="OrthoDB" id="9813051at2"/>
<gene>
    <name evidence="2" type="ORF">HMPREF3293_01172</name>
</gene>
<keyword evidence="1" id="KW-0472">Membrane</keyword>
<protein>
    <submittedName>
        <fullName evidence="2">TIGR01906 family protein</fullName>
    </submittedName>
</protein>
<dbReference type="PROSITE" id="PS51257">
    <property type="entry name" value="PROKAR_LIPOPROTEIN"/>
    <property type="match status" value="1"/>
</dbReference>
<dbReference type="KEGG" id="cmiu:B1H56_06105"/>
<reference evidence="2 3" key="1">
    <citation type="submission" date="2016-02" db="EMBL/GenBank/DDBJ databases">
        <authorList>
            <person name="Wen L."/>
            <person name="He K."/>
            <person name="Yang H."/>
        </authorList>
    </citation>
    <scope>NUCLEOTIDE SEQUENCE [LARGE SCALE GENOMIC DNA]</scope>
    <source>
        <strain evidence="2 3">DSM 22607</strain>
    </source>
</reference>
<proteinExistence type="predicted"/>
<dbReference type="NCBIfam" id="TIGR01906">
    <property type="entry name" value="integ_TIGR01906"/>
    <property type="match status" value="1"/>
</dbReference>
<keyword evidence="1" id="KW-0812">Transmembrane</keyword>
<keyword evidence="3" id="KW-1185">Reference proteome</keyword>
<evidence type="ECO:0000313" key="3">
    <source>
        <dbReference type="Proteomes" id="UP000070366"/>
    </source>
</evidence>
<dbReference type="Proteomes" id="UP000070366">
    <property type="component" value="Unassembled WGS sequence"/>
</dbReference>
<comment type="caution">
    <text evidence="2">The sequence shown here is derived from an EMBL/GenBank/DDBJ whole genome shotgun (WGS) entry which is preliminary data.</text>
</comment>
<evidence type="ECO:0000313" key="2">
    <source>
        <dbReference type="EMBL" id="KXK65880.1"/>
    </source>
</evidence>
<keyword evidence="1" id="KW-1133">Transmembrane helix</keyword>